<dbReference type="PANTHER" id="PTHR43232:SF2">
    <property type="entry name" value="MOLYBDENUM COFACTOR BIOSYNTHESIS PROTEIN B"/>
    <property type="match status" value="1"/>
</dbReference>
<dbReference type="InterPro" id="IPR001453">
    <property type="entry name" value="MoaB/Mog_dom"/>
</dbReference>
<dbReference type="EMBL" id="RKLT01000002">
    <property type="protein sequence ID" value="MBX0295090.1"/>
    <property type="molecule type" value="Genomic_DNA"/>
</dbReference>
<dbReference type="InterPro" id="IPR036425">
    <property type="entry name" value="MoaB/Mog-like_dom_sf"/>
</dbReference>
<feature type="compositionally biased region" description="Low complexity" evidence="1">
    <location>
        <begin position="135"/>
        <end position="146"/>
    </location>
</feature>
<evidence type="ECO:0000313" key="4">
    <source>
        <dbReference type="Proteomes" id="UP001430455"/>
    </source>
</evidence>
<protein>
    <submittedName>
        <fullName evidence="3">Molybdenum cofactor biosynthesis protein MoaB</fullName>
    </submittedName>
</protein>
<dbReference type="GO" id="GO:0006777">
    <property type="term" value="P:Mo-molybdopterin cofactor biosynthetic process"/>
    <property type="evidence" value="ECO:0007669"/>
    <property type="project" value="InterPro"/>
</dbReference>
<feature type="compositionally biased region" description="Polar residues" evidence="1">
    <location>
        <begin position="117"/>
        <end position="127"/>
    </location>
</feature>
<sequence>MVDFQSRDTRRGFSSDDEEDEEDEAETDADETGTDRETETDDREATESDGESEGERSETADAAGATERAEPSAAEATGTGEDASAADAERTLETTSATESPDPDERVSERDDGVTPTADSTGTPTESRASDADDTAGTADPDSPAAQRRNAATETAVDAALVTVGTTTERGEDPTGEALAAAIEAAGYDVTARERLRRDYDGIQRAVNALVRRDDVGLVVTAGGVGVTADDVTIEAVHPLFEKSLPGFGEVFRSFLFDEVGTGIVSIRATAGIADGTPVFCLPADEGAAGVAIDEIIAAEAPGLLGDIEG</sequence>
<organism evidence="3 4">
    <name type="scientific">Haloarcula nitratireducens</name>
    <dbReference type="NCBI Taxonomy" id="2487749"/>
    <lineage>
        <taxon>Archaea</taxon>
        <taxon>Methanobacteriati</taxon>
        <taxon>Methanobacteriota</taxon>
        <taxon>Stenosarchaea group</taxon>
        <taxon>Halobacteria</taxon>
        <taxon>Halobacteriales</taxon>
        <taxon>Haloarculaceae</taxon>
        <taxon>Haloarcula</taxon>
    </lineage>
</organism>
<feature type="compositionally biased region" description="Basic and acidic residues" evidence="1">
    <location>
        <begin position="103"/>
        <end position="113"/>
    </location>
</feature>
<reference evidence="3 4" key="1">
    <citation type="submission" date="2021-06" db="EMBL/GenBank/DDBJ databases">
        <title>Halomicroarcula sp. a new haloarchaeum isolated from saline soil.</title>
        <authorList>
            <person name="Duran-Viseras A."/>
            <person name="Sanchez-Porro C."/>
            <person name="Ventosa A."/>
        </authorList>
    </citation>
    <scope>NUCLEOTIDE SEQUENCE [LARGE SCALE GENOMIC DNA]</scope>
    <source>
        <strain evidence="3 4">F27</strain>
    </source>
</reference>
<dbReference type="Pfam" id="PF00994">
    <property type="entry name" value="MoCF_biosynth"/>
    <property type="match status" value="1"/>
</dbReference>
<feature type="region of interest" description="Disordered" evidence="1">
    <location>
        <begin position="1"/>
        <end position="153"/>
    </location>
</feature>
<evidence type="ECO:0000313" key="3">
    <source>
        <dbReference type="EMBL" id="MBX0295090.1"/>
    </source>
</evidence>
<evidence type="ECO:0000256" key="1">
    <source>
        <dbReference type="SAM" id="MobiDB-lite"/>
    </source>
</evidence>
<dbReference type="SUPFAM" id="SSF53218">
    <property type="entry name" value="Molybdenum cofactor biosynthesis proteins"/>
    <property type="match status" value="1"/>
</dbReference>
<dbReference type="AlphaFoldDB" id="A0AAW4PBP6"/>
<name>A0AAW4PBP6_9EURY</name>
<gene>
    <name evidence="3" type="ORF">EGH23_09395</name>
</gene>
<dbReference type="RefSeq" id="WP_220579735.1">
    <property type="nucleotide sequence ID" value="NZ_RKLT01000002.1"/>
</dbReference>
<dbReference type="Gene3D" id="3.40.980.10">
    <property type="entry name" value="MoaB/Mog-like domain"/>
    <property type="match status" value="1"/>
</dbReference>
<dbReference type="Proteomes" id="UP001430455">
    <property type="component" value="Unassembled WGS sequence"/>
</dbReference>
<accession>A0AAW4PBP6</accession>
<keyword evidence="4" id="KW-1185">Reference proteome</keyword>
<dbReference type="PANTHER" id="PTHR43232">
    <property type="entry name" value="MOLYBDENUM COFACTOR BIOSYNTHESIS PROTEIN B"/>
    <property type="match status" value="1"/>
</dbReference>
<dbReference type="GO" id="GO:0005829">
    <property type="term" value="C:cytosol"/>
    <property type="evidence" value="ECO:0007669"/>
    <property type="project" value="TreeGrafter"/>
</dbReference>
<proteinExistence type="predicted"/>
<feature type="domain" description="MoaB/Mog" evidence="2">
    <location>
        <begin position="160"/>
        <end position="304"/>
    </location>
</feature>
<dbReference type="SMART" id="SM00852">
    <property type="entry name" value="MoCF_biosynth"/>
    <property type="match status" value="1"/>
</dbReference>
<feature type="compositionally biased region" description="Acidic residues" evidence="1">
    <location>
        <begin position="15"/>
        <end position="52"/>
    </location>
</feature>
<comment type="caution">
    <text evidence="3">The sequence shown here is derived from an EMBL/GenBank/DDBJ whole genome shotgun (WGS) entry which is preliminary data.</text>
</comment>
<evidence type="ECO:0000259" key="2">
    <source>
        <dbReference type="SMART" id="SM00852"/>
    </source>
</evidence>
<dbReference type="InterPro" id="IPR012245">
    <property type="entry name" value="MoaB"/>
</dbReference>
<feature type="compositionally biased region" description="Basic and acidic residues" evidence="1">
    <location>
        <begin position="1"/>
        <end position="14"/>
    </location>
</feature>